<dbReference type="Pfam" id="PF09684">
    <property type="entry name" value="Tail_P2_I"/>
    <property type="match status" value="1"/>
</dbReference>
<evidence type="ECO:0000313" key="2">
    <source>
        <dbReference type="Proteomes" id="UP000176944"/>
    </source>
</evidence>
<dbReference type="AlphaFoldDB" id="A0A1D9FX43"/>
<accession>A0A1D9FX43</accession>
<dbReference type="InterPro" id="IPR006521">
    <property type="entry name" value="Tail_protein_I"/>
</dbReference>
<reference evidence="2" key="1">
    <citation type="submission" date="2016-10" db="EMBL/GenBank/DDBJ databases">
        <title>Comparative genomics uncovers the prolific and rare metabolic potential of the cyanobacterial genus Moorea.</title>
        <authorList>
            <person name="Leao T."/>
            <person name="Castelao G."/>
            <person name="Korobeynikov A."/>
            <person name="Monroe E.A."/>
            <person name="Podell S."/>
            <person name="Glukhov E."/>
            <person name="Allen E."/>
            <person name="Gerwick W.H."/>
            <person name="Gerwick L."/>
        </authorList>
    </citation>
    <scope>NUCLEOTIDE SEQUENCE [LARGE SCALE GENOMIC DNA]</scope>
    <source>
        <strain evidence="2">JHB</strain>
    </source>
</reference>
<evidence type="ECO:0000313" key="1">
    <source>
        <dbReference type="EMBL" id="AOY79958.1"/>
    </source>
</evidence>
<dbReference type="InterPro" id="IPR011748">
    <property type="entry name" value="Unchr_phage_tail-like"/>
</dbReference>
<gene>
    <name evidence="1" type="ORF">BJP36_08515</name>
</gene>
<dbReference type="Proteomes" id="UP000176944">
    <property type="component" value="Chromosome"/>
</dbReference>
<protein>
    <submittedName>
        <fullName evidence="1">Phage tail protein</fullName>
    </submittedName>
</protein>
<dbReference type="EMBL" id="CP017708">
    <property type="protein sequence ID" value="AOY79958.1"/>
    <property type="molecule type" value="Genomic_DNA"/>
</dbReference>
<organism evidence="1 2">
    <name type="scientific">Moorena producens (strain JHB)</name>
    <dbReference type="NCBI Taxonomy" id="1454205"/>
    <lineage>
        <taxon>Bacteria</taxon>
        <taxon>Bacillati</taxon>
        <taxon>Cyanobacteriota</taxon>
        <taxon>Cyanophyceae</taxon>
        <taxon>Coleofasciculales</taxon>
        <taxon>Coleofasciculaceae</taxon>
        <taxon>Moorena</taxon>
    </lineage>
</organism>
<proteinExistence type="predicted"/>
<name>A0A1D9FX43_MOOP1</name>
<dbReference type="NCBIfam" id="TIGR02242">
    <property type="entry name" value="tail_TIGR02242"/>
    <property type="match status" value="1"/>
</dbReference>
<sequence>MTNSARSPSKLLDYLPEIYQSDPFVGQFLLPFEKILFGSADGVNFSEQGLEEKIACISNYFHPQETPPDFLPWLSSWVALSLRADLNVQKQRNFLANTVRLYRFRGTKDNLQELLELFLEEEEKVTIIDASNAEFQIGDSPLLNQIDDREKLPSRSLLGRGTYLGGGIPHFFIVRITPAQGLTQEQLDRQIEIATAIIEQEKPAHTKYRLEIIYPDTMQIGTFDPNSGEGTGSQIGIDTIFGKIPENDESILGE</sequence>